<feature type="domain" description="ABC3 transporter permease C-terminal" evidence="9">
    <location>
        <begin position="353"/>
        <end position="477"/>
    </location>
</feature>
<comment type="similarity">
    <text evidence="2">Belongs to the ABC-4 integral membrane protein family. LolC/E subfamily.</text>
</comment>
<dbReference type="Proteomes" id="UP000191931">
    <property type="component" value="Unassembled WGS sequence"/>
</dbReference>
<dbReference type="GO" id="GO:0098797">
    <property type="term" value="C:plasma membrane protein complex"/>
    <property type="evidence" value="ECO:0007669"/>
    <property type="project" value="TreeGrafter"/>
</dbReference>
<evidence type="ECO:0000259" key="9">
    <source>
        <dbReference type="Pfam" id="PF02687"/>
    </source>
</evidence>
<gene>
    <name evidence="11" type="primary">lolC</name>
    <name evidence="11" type="ORF">MTBBW1_1000007</name>
</gene>
<dbReference type="InterPro" id="IPR011925">
    <property type="entry name" value="LolCE_TM"/>
</dbReference>
<dbReference type="GO" id="GO:0042953">
    <property type="term" value="P:lipoprotein transport"/>
    <property type="evidence" value="ECO:0007669"/>
    <property type="project" value="InterPro"/>
</dbReference>
<keyword evidence="3" id="KW-0813">Transport</keyword>
<accession>A0A1W1H4P0</accession>
<evidence type="ECO:0000313" key="11">
    <source>
        <dbReference type="EMBL" id="SLM27450.1"/>
    </source>
</evidence>
<feature type="transmembrane region" description="Helical" evidence="8">
    <location>
        <begin position="397"/>
        <end position="425"/>
    </location>
</feature>
<dbReference type="GO" id="GO:0044874">
    <property type="term" value="P:lipoprotein localization to outer membrane"/>
    <property type="evidence" value="ECO:0007669"/>
    <property type="project" value="TreeGrafter"/>
</dbReference>
<feature type="transmembrane region" description="Helical" evidence="8">
    <location>
        <begin position="350"/>
        <end position="376"/>
    </location>
</feature>
<reference evidence="11 12" key="1">
    <citation type="submission" date="2017-03" db="EMBL/GenBank/DDBJ databases">
        <authorList>
            <person name="Afonso C.L."/>
            <person name="Miller P.J."/>
            <person name="Scott M.A."/>
            <person name="Spackman E."/>
            <person name="Goraichik I."/>
            <person name="Dimitrov K.M."/>
            <person name="Suarez D.L."/>
            <person name="Swayne D.E."/>
        </authorList>
    </citation>
    <scope>NUCLEOTIDE SEQUENCE [LARGE SCALE GENOMIC DNA]</scope>
    <source>
        <strain evidence="11">PRJEB14757</strain>
    </source>
</reference>
<keyword evidence="6 8" id="KW-1133">Transmembrane helix</keyword>
<dbReference type="InterPro" id="IPR003838">
    <property type="entry name" value="ABC3_permease_C"/>
</dbReference>
<keyword evidence="7 8" id="KW-0472">Membrane</keyword>
<evidence type="ECO:0000256" key="4">
    <source>
        <dbReference type="ARBA" id="ARBA00022475"/>
    </source>
</evidence>
<protein>
    <submittedName>
        <fullName evidence="11">LolC</fullName>
    </submittedName>
</protein>
<dbReference type="EMBL" id="FWEV01000003">
    <property type="protein sequence ID" value="SLM27450.1"/>
    <property type="molecule type" value="Genomic_DNA"/>
</dbReference>
<evidence type="ECO:0000256" key="7">
    <source>
        <dbReference type="ARBA" id="ARBA00023136"/>
    </source>
</evidence>
<keyword evidence="4" id="KW-1003">Cell membrane</keyword>
<comment type="subcellular location">
    <subcellularLocation>
        <location evidence="1">Cell membrane</location>
        <topology evidence="1">Multi-pass membrane protein</topology>
    </subcellularLocation>
</comment>
<evidence type="ECO:0000256" key="5">
    <source>
        <dbReference type="ARBA" id="ARBA00022692"/>
    </source>
</evidence>
<keyword evidence="12" id="KW-1185">Reference proteome</keyword>
<name>A0A1W1H4P0_9BACT</name>
<dbReference type="Pfam" id="PF12704">
    <property type="entry name" value="MacB_PCD"/>
    <property type="match status" value="1"/>
</dbReference>
<dbReference type="PANTHER" id="PTHR30489:SF0">
    <property type="entry name" value="LIPOPROTEIN-RELEASING SYSTEM TRANSMEMBRANE PROTEIN LOLE"/>
    <property type="match status" value="1"/>
</dbReference>
<feature type="domain" description="MacB-like periplasmic core" evidence="10">
    <location>
        <begin position="90"/>
        <end position="321"/>
    </location>
</feature>
<feature type="transmembrane region" description="Helical" evidence="8">
    <location>
        <begin position="85"/>
        <end position="111"/>
    </location>
</feature>
<proteinExistence type="inferred from homology"/>
<dbReference type="STRING" id="1246637.MTBBW1_1000007"/>
<organism evidence="11 12">
    <name type="scientific">Desulfamplus magnetovallimortis</name>
    <dbReference type="NCBI Taxonomy" id="1246637"/>
    <lineage>
        <taxon>Bacteria</taxon>
        <taxon>Pseudomonadati</taxon>
        <taxon>Thermodesulfobacteriota</taxon>
        <taxon>Desulfobacteria</taxon>
        <taxon>Desulfobacterales</taxon>
        <taxon>Desulfobacteraceae</taxon>
        <taxon>Desulfamplus</taxon>
    </lineage>
</organism>
<keyword evidence="5 8" id="KW-0812">Transmembrane</keyword>
<evidence type="ECO:0000256" key="6">
    <source>
        <dbReference type="ARBA" id="ARBA00022989"/>
    </source>
</evidence>
<evidence type="ECO:0000256" key="3">
    <source>
        <dbReference type="ARBA" id="ARBA00022448"/>
    </source>
</evidence>
<dbReference type="Pfam" id="PF02687">
    <property type="entry name" value="FtsX"/>
    <property type="match status" value="1"/>
</dbReference>
<evidence type="ECO:0000256" key="2">
    <source>
        <dbReference type="ARBA" id="ARBA00005236"/>
    </source>
</evidence>
<evidence type="ECO:0000256" key="8">
    <source>
        <dbReference type="SAM" id="Phobius"/>
    </source>
</evidence>
<evidence type="ECO:0000259" key="10">
    <source>
        <dbReference type="Pfam" id="PF12704"/>
    </source>
</evidence>
<dbReference type="InterPro" id="IPR025857">
    <property type="entry name" value="MacB_PCD"/>
</dbReference>
<dbReference type="NCBIfam" id="TIGR02212">
    <property type="entry name" value="lolCE"/>
    <property type="match status" value="1"/>
</dbReference>
<evidence type="ECO:0000313" key="12">
    <source>
        <dbReference type="Proteomes" id="UP000191931"/>
    </source>
</evidence>
<dbReference type="AlphaFoldDB" id="A0A1W1H4P0"/>
<dbReference type="InterPro" id="IPR051447">
    <property type="entry name" value="Lipoprotein-release_system"/>
</dbReference>
<sequence length="484" mass="53225">MTWRRTINPLPYKSLKESHSFQQSESSNNNICYDHQCSADIKGEHKGNNTVSDGQSGMKHTFRLPLSFEFVIAGRYLRARRKEGFISLISMLSVAGVMVGVMALVVVIAVMSGAETEFRERILGVEPHILVMEYSGMFNNYPDAEKKVLLMERTAASYRDIISVSPLVFGQAMIRTSSGMSGAVLRGIDPESGISMIKGYSTDDLKKLLGEDRLALDPSSAAFPGIILGRELARNIGVKEGDKIILMSTGGILSPVGHMPSMKRFEVVGLFESGMYEYDTSLVYVNIRSAQSLMGMGSRISAMGVWVDDIYGASAVKDAIVDTLDYPYYARDWMEINQSLFSALKLEKTAMFVILTLIILVAAFNIASALIMMVMEKTRDIAVFKAMGATDRMVRKIFMIQGMIIGLSGTVMGTVTGVIVCFLLKKYEFIELPAAYPFSTLPVQLEAADVILIAAASFIICLVSTLYPSYKASRTNPVEALRYG</sequence>
<feature type="transmembrane region" description="Helical" evidence="8">
    <location>
        <begin position="445"/>
        <end position="467"/>
    </location>
</feature>
<evidence type="ECO:0000256" key="1">
    <source>
        <dbReference type="ARBA" id="ARBA00004651"/>
    </source>
</evidence>
<dbReference type="PANTHER" id="PTHR30489">
    <property type="entry name" value="LIPOPROTEIN-RELEASING SYSTEM TRANSMEMBRANE PROTEIN LOLE"/>
    <property type="match status" value="1"/>
</dbReference>